<protein>
    <submittedName>
        <fullName evidence="3">Tubulin-specific chaperone cofactor E-like protein</fullName>
    </submittedName>
</protein>
<organism evidence="3 4">
    <name type="scientific">Oopsacas minuta</name>
    <dbReference type="NCBI Taxonomy" id="111878"/>
    <lineage>
        <taxon>Eukaryota</taxon>
        <taxon>Metazoa</taxon>
        <taxon>Porifera</taxon>
        <taxon>Hexactinellida</taxon>
        <taxon>Hexasterophora</taxon>
        <taxon>Lyssacinosida</taxon>
        <taxon>Leucopsacidae</taxon>
        <taxon>Oopsacas</taxon>
    </lineage>
</organism>
<gene>
    <name evidence="3" type="ORF">LOD99_3418</name>
</gene>
<dbReference type="GO" id="GO:0005737">
    <property type="term" value="C:cytoplasm"/>
    <property type="evidence" value="ECO:0007669"/>
    <property type="project" value="TreeGrafter"/>
</dbReference>
<proteinExistence type="predicted"/>
<dbReference type="InterPro" id="IPR032675">
    <property type="entry name" value="LRR_dom_sf"/>
</dbReference>
<dbReference type="EMBL" id="JAKMXF010000266">
    <property type="protein sequence ID" value="KAI6653523.1"/>
    <property type="molecule type" value="Genomic_DNA"/>
</dbReference>
<comment type="caution">
    <text evidence="3">The sequence shown here is derived from an EMBL/GenBank/DDBJ whole genome shotgun (WGS) entry which is preliminary data.</text>
</comment>
<accession>A0AAV7JWX8</accession>
<sequence length="484" mass="55548">MASSAESDITKIDLNQDNQIPVFQRSTSNNPMSFYEALVDRYLNAHEYQVPSFVHFQIPPIDYESDGCKLGKLRTLVLDKKNIYKAGIPDGGLSKLCPNITLIHLSRNPLKSWSVIESILREFPLLEECNLHRTCFTISPEDLSAISPTIICPKLHTLNLAHTNIGWSEIQHIALQCPNLRDLELVGNSLESISTKALDCLPNIECLNLSLNKIHSWEEVTKLGKLPKLEILHLSNNPISFQNYCTHPSIACNTTSVETIPTEIEFQQQDSTNNETVEPPQIPLFPSLLTLSLAEVNLCKWQELDILAALPVLKNIRLKDLPLASDISQEDRRKIFLSWFPNIVKLNGSTSDVNERIKSERFTLRYFYSLEYKPLFLPRLIKKYGDLKPLIDIDLSFGYKEIIEVEFMYKSKLWRREKITVKQTVKDLIFWLKKELNVPKNSFTVYHLPESADRNSFTDMVELYMSSLPLSRFDIHEGDQIIIT</sequence>
<evidence type="ECO:0000313" key="4">
    <source>
        <dbReference type="Proteomes" id="UP001165289"/>
    </source>
</evidence>
<dbReference type="PROSITE" id="PS51450">
    <property type="entry name" value="LRR"/>
    <property type="match status" value="1"/>
</dbReference>
<dbReference type="InterPro" id="IPR001611">
    <property type="entry name" value="Leu-rich_rpt"/>
</dbReference>
<evidence type="ECO:0000313" key="3">
    <source>
        <dbReference type="EMBL" id="KAI6653523.1"/>
    </source>
</evidence>
<name>A0AAV7JWX8_9METZ</name>
<dbReference type="PANTHER" id="PTHR15454">
    <property type="entry name" value="NISCHARIN RELATED"/>
    <property type="match status" value="1"/>
</dbReference>
<keyword evidence="4" id="KW-1185">Reference proteome</keyword>
<dbReference type="SUPFAM" id="SSF52058">
    <property type="entry name" value="L domain-like"/>
    <property type="match status" value="1"/>
</dbReference>
<evidence type="ECO:0000256" key="1">
    <source>
        <dbReference type="ARBA" id="ARBA00022614"/>
    </source>
</evidence>
<reference evidence="3 4" key="1">
    <citation type="journal article" date="2023" name="BMC Biol.">
        <title>The compact genome of the sponge Oopsacas minuta (Hexactinellida) is lacking key metazoan core genes.</title>
        <authorList>
            <person name="Santini S."/>
            <person name="Schenkelaars Q."/>
            <person name="Jourda C."/>
            <person name="Duchesne M."/>
            <person name="Belahbib H."/>
            <person name="Rocher C."/>
            <person name="Selva M."/>
            <person name="Riesgo A."/>
            <person name="Vervoort M."/>
            <person name="Leys S.P."/>
            <person name="Kodjabachian L."/>
            <person name="Le Bivic A."/>
            <person name="Borchiellini C."/>
            <person name="Claverie J.M."/>
            <person name="Renard E."/>
        </authorList>
    </citation>
    <scope>NUCLEOTIDE SEQUENCE [LARGE SCALE GENOMIC DNA]</scope>
    <source>
        <strain evidence="3">SPO-2</strain>
    </source>
</reference>
<keyword evidence="2" id="KW-0677">Repeat</keyword>
<dbReference type="Proteomes" id="UP001165289">
    <property type="component" value="Unassembled WGS sequence"/>
</dbReference>
<keyword evidence="1" id="KW-0433">Leucine-rich repeat</keyword>
<dbReference type="Gene3D" id="3.80.10.10">
    <property type="entry name" value="Ribonuclease Inhibitor"/>
    <property type="match status" value="3"/>
</dbReference>
<dbReference type="AlphaFoldDB" id="A0AAV7JWX8"/>
<dbReference type="Pfam" id="PF13855">
    <property type="entry name" value="LRR_8"/>
    <property type="match status" value="1"/>
</dbReference>
<evidence type="ECO:0000256" key="2">
    <source>
        <dbReference type="ARBA" id="ARBA00022737"/>
    </source>
</evidence>